<evidence type="ECO:0000313" key="9">
    <source>
        <dbReference type="Proteomes" id="UP000183365"/>
    </source>
</evidence>
<keyword evidence="2 6" id="KW-0812">Transmembrane</keyword>
<comment type="subcellular location">
    <subcellularLocation>
        <location evidence="1">Membrane</location>
        <topology evidence="1">Multi-pass membrane protein</topology>
    </subcellularLocation>
</comment>
<evidence type="ECO:0000256" key="1">
    <source>
        <dbReference type="ARBA" id="ARBA00004141"/>
    </source>
</evidence>
<name>A0A1L0B226_9ASCO</name>
<feature type="transmembrane region" description="Helical" evidence="6">
    <location>
        <begin position="254"/>
        <end position="274"/>
    </location>
</feature>
<feature type="domain" description="Major facilitator superfamily (MFS) profile" evidence="7">
    <location>
        <begin position="100"/>
        <end position="620"/>
    </location>
</feature>
<gene>
    <name evidence="8" type="ORF">HGUI_02068</name>
</gene>
<dbReference type="AlphaFoldDB" id="A0A1L0B226"/>
<dbReference type="SUPFAM" id="SSF103473">
    <property type="entry name" value="MFS general substrate transporter"/>
    <property type="match status" value="1"/>
</dbReference>
<evidence type="ECO:0000259" key="7">
    <source>
        <dbReference type="PROSITE" id="PS50850"/>
    </source>
</evidence>
<evidence type="ECO:0000256" key="6">
    <source>
        <dbReference type="SAM" id="Phobius"/>
    </source>
</evidence>
<organism evidence="8 9">
    <name type="scientific">Hanseniaspora guilliermondii</name>
    <dbReference type="NCBI Taxonomy" id="56406"/>
    <lineage>
        <taxon>Eukaryota</taxon>
        <taxon>Fungi</taxon>
        <taxon>Dikarya</taxon>
        <taxon>Ascomycota</taxon>
        <taxon>Saccharomycotina</taxon>
        <taxon>Saccharomycetes</taxon>
        <taxon>Saccharomycodales</taxon>
        <taxon>Saccharomycodaceae</taxon>
        <taxon>Hanseniaspora</taxon>
    </lineage>
</organism>
<dbReference type="PANTHER" id="PTHR23502:SF4">
    <property type="entry name" value="MAJOR FACILITATOR SUPERFAMILY (MFS) PROFILE DOMAIN-CONTAINING PROTEIN-RELATED"/>
    <property type="match status" value="1"/>
</dbReference>
<evidence type="ECO:0000256" key="4">
    <source>
        <dbReference type="ARBA" id="ARBA00023136"/>
    </source>
</evidence>
<feature type="transmembrane region" description="Helical" evidence="6">
    <location>
        <begin position="503"/>
        <end position="524"/>
    </location>
</feature>
<dbReference type="Gene3D" id="1.20.1250.20">
    <property type="entry name" value="MFS general substrate transporter like domains"/>
    <property type="match status" value="1"/>
</dbReference>
<dbReference type="Proteomes" id="UP000183365">
    <property type="component" value="Unassembled WGS sequence"/>
</dbReference>
<feature type="transmembrane region" description="Helical" evidence="6">
    <location>
        <begin position="414"/>
        <end position="444"/>
    </location>
</feature>
<feature type="transmembrane region" description="Helical" evidence="6">
    <location>
        <begin position="566"/>
        <end position="585"/>
    </location>
</feature>
<feature type="transmembrane region" description="Helical" evidence="6">
    <location>
        <begin position="597"/>
        <end position="619"/>
    </location>
</feature>
<sequence length="646" mass="72018">MTKNITNLNSSDQHIDELNDISKSNKTSLGIKQPFNATSHPDDFHSLNNKVPGTFPMFDNTANTDNIPLKTNKNGIILNPQPSEHAKDPLNWPLWKKEFALLALGLHCFLGGGQSSMLASGGTLLRHEYKQDATKISYLVGLLMVAMGLGSVLASPTSTILGKRFVYLVGIVIFFFGSIGCALSKSYGALLACRIIQGFGVSTVESLPSATISEIYFSYERAYRTGIYTFLLLGGKNLLPMISSFIFQKKGTHWLFWIVSIIAGFNFFTHLLFVPETFWNRSPIPSERSVKESNIARKLGYSLPKLDDDVGENNDDITSLQSNNINLHSDFVPKDPKTGKLIKNMNEVEGVFDSSDNEDGSNDSIGQNSGLHKFKSRRQSVAKSLAESHFTTGLSIYNGKISAQKWRLVLIRPFILYSFPHICYAAFVYSFSVVWLIVICEVIADIFTDKETYNFTVIETGLIYISPFIGGCLGSLLGGRISDYVVRKCSKWNNGLYEPEFRLFMILPAVLTTTLGLMGFGWSAHRVDHWIVPVVFFGIMSFGCSLASTSGITLAIDAHKSFAQEALVTFNLLKNILGFVFSLFNNKFCDKTGYKDVFVVYGCIEIAIGLLAIPLYFYGKKARNWVENRHAIEYTYKLKSKRVNVN</sequence>
<dbReference type="VEuPathDB" id="FungiDB:HGUI_02068"/>
<dbReference type="GO" id="GO:0005886">
    <property type="term" value="C:plasma membrane"/>
    <property type="evidence" value="ECO:0007669"/>
    <property type="project" value="TreeGrafter"/>
</dbReference>
<dbReference type="GO" id="GO:0022857">
    <property type="term" value="F:transmembrane transporter activity"/>
    <property type="evidence" value="ECO:0007669"/>
    <property type="project" value="InterPro"/>
</dbReference>
<dbReference type="InterPro" id="IPR020846">
    <property type="entry name" value="MFS_dom"/>
</dbReference>
<feature type="transmembrane region" description="Helical" evidence="6">
    <location>
        <begin position="227"/>
        <end position="248"/>
    </location>
</feature>
<dbReference type="EMBL" id="FQNF01000032">
    <property type="protein sequence ID" value="SGZ39868.1"/>
    <property type="molecule type" value="Genomic_DNA"/>
</dbReference>
<dbReference type="PROSITE" id="PS50850">
    <property type="entry name" value="MFS"/>
    <property type="match status" value="1"/>
</dbReference>
<keyword evidence="9" id="KW-1185">Reference proteome</keyword>
<evidence type="ECO:0000256" key="5">
    <source>
        <dbReference type="SAM" id="MobiDB-lite"/>
    </source>
</evidence>
<evidence type="ECO:0000313" key="8">
    <source>
        <dbReference type="EMBL" id="SGZ39868.1"/>
    </source>
</evidence>
<feature type="transmembrane region" description="Helical" evidence="6">
    <location>
        <begin position="165"/>
        <end position="184"/>
    </location>
</feature>
<dbReference type="InterPro" id="IPR011701">
    <property type="entry name" value="MFS"/>
</dbReference>
<reference evidence="9" key="1">
    <citation type="submission" date="2016-11" db="EMBL/GenBank/DDBJ databases">
        <authorList>
            <person name="Guldener U."/>
        </authorList>
    </citation>
    <scope>NUCLEOTIDE SEQUENCE [LARGE SCALE GENOMIC DNA]</scope>
</reference>
<dbReference type="OrthoDB" id="4500315at2759"/>
<proteinExistence type="predicted"/>
<feature type="transmembrane region" description="Helical" evidence="6">
    <location>
        <begin position="464"/>
        <end position="482"/>
    </location>
</feature>
<evidence type="ECO:0000256" key="3">
    <source>
        <dbReference type="ARBA" id="ARBA00022989"/>
    </source>
</evidence>
<keyword evidence="3 6" id="KW-1133">Transmembrane helix</keyword>
<feature type="transmembrane region" description="Helical" evidence="6">
    <location>
        <begin position="530"/>
        <end position="554"/>
    </location>
</feature>
<feature type="transmembrane region" description="Helical" evidence="6">
    <location>
        <begin position="136"/>
        <end position="153"/>
    </location>
</feature>
<dbReference type="PANTHER" id="PTHR23502">
    <property type="entry name" value="MAJOR FACILITATOR SUPERFAMILY"/>
    <property type="match status" value="1"/>
</dbReference>
<dbReference type="Pfam" id="PF07690">
    <property type="entry name" value="MFS_1"/>
    <property type="match status" value="1"/>
</dbReference>
<accession>A0A1L0B226</accession>
<feature type="region of interest" description="Disordered" evidence="5">
    <location>
        <begin position="353"/>
        <end position="373"/>
    </location>
</feature>
<keyword evidence="4 6" id="KW-0472">Membrane</keyword>
<dbReference type="InterPro" id="IPR036259">
    <property type="entry name" value="MFS_trans_sf"/>
</dbReference>
<evidence type="ECO:0000256" key="2">
    <source>
        <dbReference type="ARBA" id="ARBA00022692"/>
    </source>
</evidence>
<protein>
    <submittedName>
        <fullName evidence="8">Related to MFS transporter</fullName>
    </submittedName>
</protein>